<accession>A0A0F9AR26</accession>
<organism evidence="1">
    <name type="scientific">marine sediment metagenome</name>
    <dbReference type="NCBI Taxonomy" id="412755"/>
    <lineage>
        <taxon>unclassified sequences</taxon>
        <taxon>metagenomes</taxon>
        <taxon>ecological metagenomes</taxon>
    </lineage>
</organism>
<dbReference type="AlphaFoldDB" id="A0A0F9AR26"/>
<proteinExistence type="predicted"/>
<feature type="non-terminal residue" evidence="1">
    <location>
        <position position="71"/>
    </location>
</feature>
<sequence length="71" mass="8380">MNLRLLIHWRIPLMSKSLLSYVNKVDYLDIFQSNINEIKQSKVNLTEIFNKILVLEEDLLKKYGVIPSFAQ</sequence>
<gene>
    <name evidence="1" type="ORF">LCGC14_2541280</name>
</gene>
<name>A0A0F9AR26_9ZZZZ</name>
<comment type="caution">
    <text evidence="1">The sequence shown here is derived from an EMBL/GenBank/DDBJ whole genome shotgun (WGS) entry which is preliminary data.</text>
</comment>
<dbReference type="EMBL" id="LAZR01041479">
    <property type="protein sequence ID" value="KKL11885.1"/>
    <property type="molecule type" value="Genomic_DNA"/>
</dbReference>
<reference evidence="1" key="1">
    <citation type="journal article" date="2015" name="Nature">
        <title>Complex archaea that bridge the gap between prokaryotes and eukaryotes.</title>
        <authorList>
            <person name="Spang A."/>
            <person name="Saw J.H."/>
            <person name="Jorgensen S.L."/>
            <person name="Zaremba-Niedzwiedzka K."/>
            <person name="Martijn J."/>
            <person name="Lind A.E."/>
            <person name="van Eijk R."/>
            <person name="Schleper C."/>
            <person name="Guy L."/>
            <person name="Ettema T.J."/>
        </authorList>
    </citation>
    <scope>NUCLEOTIDE SEQUENCE</scope>
</reference>
<protein>
    <submittedName>
        <fullName evidence="1">Uncharacterized protein</fullName>
    </submittedName>
</protein>
<evidence type="ECO:0000313" key="1">
    <source>
        <dbReference type="EMBL" id="KKL11885.1"/>
    </source>
</evidence>